<dbReference type="Proteomes" id="UP000252107">
    <property type="component" value="Unassembled WGS sequence"/>
</dbReference>
<protein>
    <submittedName>
        <fullName evidence="2">Uncharacterized protein</fullName>
    </submittedName>
</protein>
<organism evidence="2 3">
    <name type="scientific">Nostoc minutum NIES-26</name>
    <dbReference type="NCBI Taxonomy" id="1844469"/>
    <lineage>
        <taxon>Bacteria</taxon>
        <taxon>Bacillati</taxon>
        <taxon>Cyanobacteriota</taxon>
        <taxon>Cyanophyceae</taxon>
        <taxon>Nostocales</taxon>
        <taxon>Nostocaceae</taxon>
        <taxon>Nostoc</taxon>
    </lineage>
</organism>
<dbReference type="EMBL" id="LXQD01000118">
    <property type="protein sequence ID" value="RCJ37409.1"/>
    <property type="molecule type" value="Genomic_DNA"/>
</dbReference>
<evidence type="ECO:0000256" key="1">
    <source>
        <dbReference type="SAM" id="Phobius"/>
    </source>
</evidence>
<gene>
    <name evidence="2" type="ORF">A6770_40220</name>
</gene>
<accession>A0A367RMY4</accession>
<dbReference type="Pfam" id="PF20358">
    <property type="entry name" value="DUF6653"/>
    <property type="match status" value="1"/>
</dbReference>
<keyword evidence="1" id="KW-0812">Transmembrane</keyword>
<feature type="transmembrane region" description="Helical" evidence="1">
    <location>
        <begin position="46"/>
        <end position="65"/>
    </location>
</feature>
<name>A0A367RMY4_9NOSO</name>
<keyword evidence="1" id="KW-0472">Membrane</keyword>
<feature type="transmembrane region" description="Helical" evidence="1">
    <location>
        <begin position="112"/>
        <end position="139"/>
    </location>
</feature>
<keyword evidence="1" id="KW-1133">Transmembrane helix</keyword>
<dbReference type="AlphaFoldDB" id="A0A367RMY4"/>
<evidence type="ECO:0000313" key="3">
    <source>
        <dbReference type="Proteomes" id="UP000252107"/>
    </source>
</evidence>
<keyword evidence="3" id="KW-1185">Reference proteome</keyword>
<sequence length="169" mass="19769">MTLERKIAAAFKMSDEAWLCHANPWSGWTRFTTVLPLLILAIWSRVWLGWWSLLPITGAVLWMWLNPHVFPKPRSTKHWISKGVLGERVWLNRDRVPVPQHHQRVPDFLNGIAAIGGVLVVWGLAVLSVWGVVFGYTLVTIGKLWYLDRMVWLYEEMKNVNSEYRSWLY</sequence>
<evidence type="ECO:0000313" key="2">
    <source>
        <dbReference type="EMBL" id="RCJ37409.1"/>
    </source>
</evidence>
<proteinExistence type="predicted"/>
<comment type="caution">
    <text evidence="2">The sequence shown here is derived from an EMBL/GenBank/DDBJ whole genome shotgun (WGS) entry which is preliminary data.</text>
</comment>
<dbReference type="InterPro" id="IPR046595">
    <property type="entry name" value="DUF6653"/>
</dbReference>
<reference evidence="2" key="1">
    <citation type="submission" date="2016-04" db="EMBL/GenBank/DDBJ databases">
        <authorList>
            <person name="Tabuchi Yagui T.R."/>
        </authorList>
    </citation>
    <scope>NUCLEOTIDE SEQUENCE [LARGE SCALE GENOMIC DNA]</scope>
    <source>
        <strain evidence="2">NIES-26</strain>
    </source>
</reference>